<gene>
    <name evidence="2" type="ORF">MRSR164_08680</name>
</gene>
<dbReference type="NCBIfam" id="NF038256">
    <property type="entry name" value="exopoly_VpsF"/>
    <property type="match status" value="1"/>
</dbReference>
<protein>
    <recommendedName>
        <fullName evidence="4">O-antigen ligase-like membrane protein</fullName>
    </recommendedName>
</protein>
<reference evidence="2 3" key="1">
    <citation type="journal article" date="2012" name="Genet. Mol. Biol.">
        <title>Analysis of 16S rRNA and mxaF genes revealing insights into Methylobacterium niche-specific plant association.</title>
        <authorList>
            <person name="Dourado M.N."/>
            <person name="Andreote F.D."/>
            <person name="Dini-Andreote F."/>
            <person name="Conti R."/>
            <person name="Araujo J.M."/>
            <person name="Araujo W.L."/>
        </authorList>
    </citation>
    <scope>NUCLEOTIDE SEQUENCE [LARGE SCALE GENOMIC DNA]</scope>
    <source>
        <strain evidence="2 3">SR1.6/4</strain>
    </source>
</reference>
<feature type="transmembrane region" description="Helical" evidence="1">
    <location>
        <begin position="329"/>
        <end position="348"/>
    </location>
</feature>
<feature type="transmembrane region" description="Helical" evidence="1">
    <location>
        <begin position="93"/>
        <end position="111"/>
    </location>
</feature>
<feature type="transmembrane region" description="Helical" evidence="1">
    <location>
        <begin position="123"/>
        <end position="147"/>
    </location>
</feature>
<keyword evidence="1" id="KW-0812">Transmembrane</keyword>
<feature type="transmembrane region" description="Helical" evidence="1">
    <location>
        <begin position="215"/>
        <end position="234"/>
    </location>
</feature>
<organism evidence="2 3">
    <name type="scientific">Methylobacterium radiotolerans</name>
    <dbReference type="NCBI Taxonomy" id="31998"/>
    <lineage>
        <taxon>Bacteria</taxon>
        <taxon>Pseudomonadati</taxon>
        <taxon>Pseudomonadota</taxon>
        <taxon>Alphaproteobacteria</taxon>
        <taxon>Hyphomicrobiales</taxon>
        <taxon>Methylobacteriaceae</taxon>
        <taxon>Methylobacterium</taxon>
    </lineage>
</organism>
<name>A0ABU7T8F0_9HYPH</name>
<keyword evidence="1" id="KW-1133">Transmembrane helix</keyword>
<dbReference type="Proteomes" id="UP001349262">
    <property type="component" value="Unassembled WGS sequence"/>
</dbReference>
<proteinExistence type="predicted"/>
<feature type="transmembrane region" description="Helical" evidence="1">
    <location>
        <begin position="241"/>
        <end position="262"/>
    </location>
</feature>
<keyword evidence="3" id="KW-1185">Reference proteome</keyword>
<accession>A0ABU7T8F0</accession>
<evidence type="ECO:0000313" key="2">
    <source>
        <dbReference type="EMBL" id="MEE7456852.1"/>
    </source>
</evidence>
<evidence type="ECO:0008006" key="4">
    <source>
        <dbReference type="Google" id="ProtNLM"/>
    </source>
</evidence>
<dbReference type="InterPro" id="IPR048041">
    <property type="entry name" value="VpsF-like"/>
</dbReference>
<feature type="transmembrane region" description="Helical" evidence="1">
    <location>
        <begin position="69"/>
        <end position="87"/>
    </location>
</feature>
<keyword evidence="1" id="KW-0472">Membrane</keyword>
<sequence>MPVVVLTLVLFLLSGGVLWHLGINYEGVTSSPATKIHPASTLAALFLLWALISSGDPVGLCLRLAKEAPASLLLLVSGTALLLQIALRSGVGLAGTVDSFIGPALFMMLLVRLDARRLGTVEVVLHLVMLANALLGLAEFASGQLIFPYRLDGIAFESDTRSAAFQGHPLANALVTATYILALIAGGGRLPGSARLAMILLQGAALVTFGGRSAIAVVGLLGSLQVVVTVVRTLRRGRVSLLNAAFALSALMMAPLALGSLWSAGFFDQLLERFVSDGGSAHARIEMFSLFERIPWHELLFGPDIGALETARRINGLEWGIENPVVRMMLYQGVAMTLLMTGAVVLFVTEIARRCRPGTLLPILGFAILVNASESLAGKTTMLAKFAVILLALYRPLPSAKRHG</sequence>
<feature type="transmembrane region" description="Helical" evidence="1">
    <location>
        <begin position="42"/>
        <end position="62"/>
    </location>
</feature>
<dbReference type="EMBL" id="MLBY01000004">
    <property type="protein sequence ID" value="MEE7456852.1"/>
    <property type="molecule type" value="Genomic_DNA"/>
</dbReference>
<comment type="caution">
    <text evidence="2">The sequence shown here is derived from an EMBL/GenBank/DDBJ whole genome shotgun (WGS) entry which is preliminary data.</text>
</comment>
<evidence type="ECO:0000256" key="1">
    <source>
        <dbReference type="SAM" id="Phobius"/>
    </source>
</evidence>
<evidence type="ECO:0000313" key="3">
    <source>
        <dbReference type="Proteomes" id="UP001349262"/>
    </source>
</evidence>
<feature type="transmembrane region" description="Helical" evidence="1">
    <location>
        <begin position="167"/>
        <end position="185"/>
    </location>
</feature>